<dbReference type="AlphaFoldDB" id="A0A1A3C5J1"/>
<evidence type="ECO:0000313" key="1">
    <source>
        <dbReference type="EMBL" id="OBI81617.1"/>
    </source>
</evidence>
<dbReference type="OrthoDB" id="25954at2"/>
<accession>A0A1A3C5J1</accession>
<dbReference type="InterPro" id="IPR009050">
    <property type="entry name" value="Globin-like_sf"/>
</dbReference>
<dbReference type="STRING" id="1790.A5645_24785"/>
<dbReference type="SUPFAM" id="SSF46458">
    <property type="entry name" value="Globin-like"/>
    <property type="match status" value="1"/>
</dbReference>
<dbReference type="CDD" id="cd08916">
    <property type="entry name" value="TrHb3_P"/>
    <property type="match status" value="1"/>
</dbReference>
<sequence>MREATRADLADRADVAALLDRFYGRALHDDVLYAPFEQLRATGLENHLPTMCDFWETVLFRAGRYRGSALAAHRDIHRRTPLSASHFVRWLMLWRQTVDEMYTGPAAERAKVQAGRIAWAMHRRLTGTDAHELDALVTR</sequence>
<proteinExistence type="predicted"/>
<dbReference type="GO" id="GO:0020037">
    <property type="term" value="F:heme binding"/>
    <property type="evidence" value="ECO:0007669"/>
    <property type="project" value="InterPro"/>
</dbReference>
<comment type="caution">
    <text evidence="1">The sequence shown here is derived from an EMBL/GenBank/DDBJ whole genome shotgun (WGS) entry which is preliminary data.</text>
</comment>
<protein>
    <submittedName>
        <fullName evidence="1">Cyanoglobin</fullName>
    </submittedName>
</protein>
<gene>
    <name evidence="1" type="ORF">A9X01_23450</name>
</gene>
<dbReference type="GO" id="GO:0019825">
    <property type="term" value="F:oxygen binding"/>
    <property type="evidence" value="ECO:0007669"/>
    <property type="project" value="InterPro"/>
</dbReference>
<dbReference type="InterPro" id="IPR012292">
    <property type="entry name" value="Globin/Proto"/>
</dbReference>
<dbReference type="RefSeq" id="WP_065121692.1">
    <property type="nucleotide sequence ID" value="NZ_LZKQ01000189.1"/>
</dbReference>
<dbReference type="EMBL" id="LZKQ01000189">
    <property type="protein sequence ID" value="OBI81617.1"/>
    <property type="molecule type" value="Genomic_DNA"/>
</dbReference>
<name>A0A1A3C5J1_MYCAS</name>
<dbReference type="Proteomes" id="UP000093795">
    <property type="component" value="Unassembled WGS sequence"/>
</dbReference>
<reference evidence="1 2" key="1">
    <citation type="submission" date="2016-06" db="EMBL/GenBank/DDBJ databases">
        <authorList>
            <person name="Kjaerup R.B."/>
            <person name="Dalgaard T.S."/>
            <person name="Juul-Madsen H.R."/>
        </authorList>
    </citation>
    <scope>NUCLEOTIDE SEQUENCE [LARGE SCALE GENOMIC DNA]</scope>
    <source>
        <strain evidence="1 2">1081914.2</strain>
    </source>
</reference>
<evidence type="ECO:0000313" key="2">
    <source>
        <dbReference type="Proteomes" id="UP000093795"/>
    </source>
</evidence>
<organism evidence="1 2">
    <name type="scientific">Mycobacterium asiaticum</name>
    <dbReference type="NCBI Taxonomy" id="1790"/>
    <lineage>
        <taxon>Bacteria</taxon>
        <taxon>Bacillati</taxon>
        <taxon>Actinomycetota</taxon>
        <taxon>Actinomycetes</taxon>
        <taxon>Mycobacteriales</taxon>
        <taxon>Mycobacteriaceae</taxon>
        <taxon>Mycobacterium</taxon>
    </lineage>
</organism>
<dbReference type="Gene3D" id="1.10.490.10">
    <property type="entry name" value="Globins"/>
    <property type="match status" value="1"/>
</dbReference>